<feature type="region of interest" description="Disordered" evidence="2">
    <location>
        <begin position="482"/>
        <end position="561"/>
    </location>
</feature>
<gene>
    <name evidence="4" type="ORF">AVDCRST_MAG41-164</name>
</gene>
<dbReference type="Pfam" id="PF08534">
    <property type="entry name" value="Redoxin"/>
    <property type="match status" value="1"/>
</dbReference>
<dbReference type="PANTHER" id="PTHR46388:SF2">
    <property type="entry name" value="NHL REPEAT-CONTAINING PROTEIN 2"/>
    <property type="match status" value="1"/>
</dbReference>
<dbReference type="AlphaFoldDB" id="A0A6J4H7A3"/>
<dbReference type="InterPro" id="IPR001258">
    <property type="entry name" value="NHL_repeat"/>
</dbReference>
<dbReference type="PANTHER" id="PTHR46388">
    <property type="entry name" value="NHL REPEAT-CONTAINING PROTEIN 2"/>
    <property type="match status" value="1"/>
</dbReference>
<dbReference type="SUPFAM" id="SSF75011">
    <property type="entry name" value="3-carboxy-cis,cis-mucoante lactonizing enzyme"/>
    <property type="match status" value="1"/>
</dbReference>
<dbReference type="InterPro" id="IPR036249">
    <property type="entry name" value="Thioredoxin-like_sf"/>
</dbReference>
<evidence type="ECO:0000256" key="1">
    <source>
        <dbReference type="ARBA" id="ARBA00022737"/>
    </source>
</evidence>
<dbReference type="Gene3D" id="2.120.10.30">
    <property type="entry name" value="TolB, C-terminal domain"/>
    <property type="match status" value="2"/>
</dbReference>
<protein>
    <submittedName>
        <fullName evidence="4">NHL repeat containing protein</fullName>
    </submittedName>
</protein>
<dbReference type="SUPFAM" id="SSF52833">
    <property type="entry name" value="Thioredoxin-like"/>
    <property type="match status" value="1"/>
</dbReference>
<name>A0A6J4H7A3_9ACTN</name>
<dbReference type="GO" id="GO:0016491">
    <property type="term" value="F:oxidoreductase activity"/>
    <property type="evidence" value="ECO:0007669"/>
    <property type="project" value="InterPro"/>
</dbReference>
<keyword evidence="1" id="KW-0677">Repeat</keyword>
<proteinExistence type="predicted"/>
<feature type="compositionally biased region" description="Low complexity" evidence="2">
    <location>
        <begin position="498"/>
        <end position="519"/>
    </location>
</feature>
<dbReference type="InterPro" id="IPR013740">
    <property type="entry name" value="Redoxin"/>
</dbReference>
<feature type="compositionally biased region" description="Low complexity" evidence="2">
    <location>
        <begin position="535"/>
        <end position="550"/>
    </location>
</feature>
<evidence type="ECO:0000259" key="3">
    <source>
        <dbReference type="PROSITE" id="PS51352"/>
    </source>
</evidence>
<dbReference type="Gene3D" id="3.40.30.10">
    <property type="entry name" value="Glutaredoxin"/>
    <property type="match status" value="1"/>
</dbReference>
<evidence type="ECO:0000313" key="4">
    <source>
        <dbReference type="EMBL" id="CAA9215037.1"/>
    </source>
</evidence>
<organism evidence="4">
    <name type="scientific">uncultured Mycobacteriales bacterium</name>
    <dbReference type="NCBI Taxonomy" id="581187"/>
    <lineage>
        <taxon>Bacteria</taxon>
        <taxon>Bacillati</taxon>
        <taxon>Actinomycetota</taxon>
        <taxon>Actinomycetes</taxon>
        <taxon>Mycobacteriales</taxon>
        <taxon>environmental samples</taxon>
    </lineage>
</organism>
<dbReference type="PROSITE" id="PS51352">
    <property type="entry name" value="THIOREDOXIN_2"/>
    <property type="match status" value="1"/>
</dbReference>
<feature type="domain" description="Thioredoxin" evidence="3">
    <location>
        <begin position="4"/>
        <end position="148"/>
    </location>
</feature>
<dbReference type="InterPro" id="IPR011042">
    <property type="entry name" value="6-blade_b-propeller_TolB-like"/>
</dbReference>
<feature type="compositionally biased region" description="Pro residues" evidence="2">
    <location>
        <begin position="520"/>
        <end position="534"/>
    </location>
</feature>
<dbReference type="InterPro" id="IPR013766">
    <property type="entry name" value="Thioredoxin_domain"/>
</dbReference>
<dbReference type="Pfam" id="PF01436">
    <property type="entry name" value="NHL"/>
    <property type="match status" value="1"/>
</dbReference>
<sequence>MAKARGRVRAPELRGAGGWVNTGGRELSLAALRGRFVLLDFWTSACANCLHVLDELRPLEGRDDLVVLGVHSPKFPHEAERAAVEAAVERYGVRHPVLSDPDLHTWRQYAVNAWPTLVLVDPEGYVVARAAGEGHAADLAALAAELGGDHGAVAPADPAAGRVAGSDAAGLTGLRYPAGIARRAGGTFLVADTGHHSVVELAADGETVLRRFGSGERGRADGDPEAASFAEPQGVTVLPDGTAVVADTGNHLLRTVRPDTGAVGTLVDLADALVGTATVPGPVPRVPSPWAVASWGGRLVVAAAGVHLLLGTGGGGVDLLAGTTVEGLRDGPALDGWLAQPSGLAADGDRLWFVDAETSSLRWLRGGVLGTAVGEGLFDFGLVDGAAEQARFQHPLGVTLLPDRTVAVLDTYNGAVRRYDPRTGTVTTLATGLAEPAGAVVDGTDLVVVESAAHRLTRLPLPPTEVGTGPVTVAVAYAPRPGRKIDDRWGPAASLTITADPPDLLATPDAPGPAVSLSPVSPPGPAASPDPVAPPGSAAPTGPAASAGPVEAGQASDDGGDALTSRLRLVGTGRLRVTARAASCDDDACYLATRTWDLTVTAGGPDRVDLLLDDQP</sequence>
<reference evidence="4" key="1">
    <citation type="submission" date="2020-02" db="EMBL/GenBank/DDBJ databases">
        <authorList>
            <person name="Meier V. D."/>
        </authorList>
    </citation>
    <scope>NUCLEOTIDE SEQUENCE</scope>
    <source>
        <strain evidence="4">AVDCRST_MAG41</strain>
    </source>
</reference>
<evidence type="ECO:0000256" key="2">
    <source>
        <dbReference type="SAM" id="MobiDB-lite"/>
    </source>
</evidence>
<dbReference type="EMBL" id="CADCTP010000017">
    <property type="protein sequence ID" value="CAA9215037.1"/>
    <property type="molecule type" value="Genomic_DNA"/>
</dbReference>
<accession>A0A6J4H7A3</accession>